<dbReference type="EMBL" id="JBHSIT010000010">
    <property type="protein sequence ID" value="MFC4911820.1"/>
    <property type="molecule type" value="Genomic_DNA"/>
</dbReference>
<dbReference type="RefSeq" id="WP_378261115.1">
    <property type="nucleotide sequence ID" value="NZ_JBHSIT010000010.1"/>
</dbReference>
<keyword evidence="1" id="KW-0472">Membrane</keyword>
<keyword evidence="3" id="KW-1185">Reference proteome</keyword>
<gene>
    <name evidence="2" type="ORF">ACFPCY_31255</name>
</gene>
<keyword evidence="1" id="KW-0812">Transmembrane</keyword>
<evidence type="ECO:0000256" key="1">
    <source>
        <dbReference type="SAM" id="Phobius"/>
    </source>
</evidence>
<comment type="caution">
    <text evidence="2">The sequence shown here is derived from an EMBL/GenBank/DDBJ whole genome shotgun (WGS) entry which is preliminary data.</text>
</comment>
<accession>A0ABV9U8B4</accession>
<name>A0ABV9U8B4_9ACTN</name>
<sequence>MNETDLRESLRASLRESLRDLADAPLPPSDRVRIAEARARGARTRRARRAGTIAAVAATCVAVAGVAYTVSDRGTPANRHTAVAQGVAPGETRVAGALALRREASFGWLPSGYREIGMSVVSPSEDRYTWTLSAAGPGFHMGPADAPVRFGVRPPQQTTVPQNAIRITVGTMQGYWVSRPGRGTATLTWRLPSGFWATLDVGPQVSGDVQTIIRIALNIRYGENGALPNRGPVSFPVRIKGLDKTFRVTGLYATESESGAPGFGGELDGGTAPGAKGLSIAVTPAAEGDHVENDPTLARTTIAGHAVFYVRSGYPTYWVSDVQGYALRVTCTPEAFARLQGIGGIRGLISNLTVLPKGKGVPNPFA</sequence>
<organism evidence="2 3">
    <name type="scientific">Actinomadura gamaensis</name>
    <dbReference type="NCBI Taxonomy" id="1763541"/>
    <lineage>
        <taxon>Bacteria</taxon>
        <taxon>Bacillati</taxon>
        <taxon>Actinomycetota</taxon>
        <taxon>Actinomycetes</taxon>
        <taxon>Streptosporangiales</taxon>
        <taxon>Thermomonosporaceae</taxon>
        <taxon>Actinomadura</taxon>
    </lineage>
</organism>
<evidence type="ECO:0000313" key="3">
    <source>
        <dbReference type="Proteomes" id="UP001595872"/>
    </source>
</evidence>
<evidence type="ECO:0000313" key="2">
    <source>
        <dbReference type="EMBL" id="MFC4911820.1"/>
    </source>
</evidence>
<reference evidence="3" key="1">
    <citation type="journal article" date="2019" name="Int. J. Syst. Evol. Microbiol.">
        <title>The Global Catalogue of Microorganisms (GCM) 10K type strain sequencing project: providing services to taxonomists for standard genome sequencing and annotation.</title>
        <authorList>
            <consortium name="The Broad Institute Genomics Platform"/>
            <consortium name="The Broad Institute Genome Sequencing Center for Infectious Disease"/>
            <person name="Wu L."/>
            <person name="Ma J."/>
        </authorList>
    </citation>
    <scope>NUCLEOTIDE SEQUENCE [LARGE SCALE GENOMIC DNA]</scope>
    <source>
        <strain evidence="3">KLKA75</strain>
    </source>
</reference>
<dbReference type="Proteomes" id="UP001595872">
    <property type="component" value="Unassembled WGS sequence"/>
</dbReference>
<feature type="transmembrane region" description="Helical" evidence="1">
    <location>
        <begin position="50"/>
        <end position="70"/>
    </location>
</feature>
<proteinExistence type="predicted"/>
<keyword evidence="1" id="KW-1133">Transmembrane helix</keyword>
<protein>
    <submittedName>
        <fullName evidence="2">Uncharacterized protein</fullName>
    </submittedName>
</protein>